<evidence type="ECO:0000256" key="5">
    <source>
        <dbReference type="ARBA" id="ARBA00023033"/>
    </source>
</evidence>
<gene>
    <name evidence="7" type="ORF">EDD36DRAFT_87480</name>
</gene>
<dbReference type="GO" id="GO:0071949">
    <property type="term" value="F:FAD binding"/>
    <property type="evidence" value="ECO:0007669"/>
    <property type="project" value="InterPro"/>
</dbReference>
<dbReference type="SUPFAM" id="SSF51905">
    <property type="entry name" value="FAD/NAD(P)-binding domain"/>
    <property type="match status" value="1"/>
</dbReference>
<dbReference type="AlphaFoldDB" id="A0AAN6DMB6"/>
<comment type="caution">
    <text evidence="7">The sequence shown here is derived from an EMBL/GenBank/DDBJ whole genome shotgun (WGS) entry which is preliminary data.</text>
</comment>
<proteinExistence type="inferred from homology"/>
<accession>A0AAN6DMB6</accession>
<evidence type="ECO:0000256" key="3">
    <source>
        <dbReference type="ARBA" id="ARBA00022827"/>
    </source>
</evidence>
<dbReference type="Pfam" id="PF01494">
    <property type="entry name" value="FAD_binding_3"/>
    <property type="match status" value="1"/>
</dbReference>
<feature type="domain" description="FAD-binding" evidence="6">
    <location>
        <begin position="4"/>
        <end position="350"/>
    </location>
</feature>
<dbReference type="PANTHER" id="PTHR13789:SF306">
    <property type="entry name" value="HYDROXYLASE, PUTATIVE-RELATED"/>
    <property type="match status" value="1"/>
</dbReference>
<dbReference type="InterPro" id="IPR002938">
    <property type="entry name" value="FAD-bd"/>
</dbReference>
<dbReference type="Gene3D" id="3.50.50.60">
    <property type="entry name" value="FAD/NAD(P)-binding domain"/>
    <property type="match status" value="1"/>
</dbReference>
<evidence type="ECO:0000313" key="7">
    <source>
        <dbReference type="EMBL" id="KAI1609240.1"/>
    </source>
</evidence>
<organism evidence="7 8">
    <name type="scientific">Exophiala viscosa</name>
    <dbReference type="NCBI Taxonomy" id="2486360"/>
    <lineage>
        <taxon>Eukaryota</taxon>
        <taxon>Fungi</taxon>
        <taxon>Dikarya</taxon>
        <taxon>Ascomycota</taxon>
        <taxon>Pezizomycotina</taxon>
        <taxon>Eurotiomycetes</taxon>
        <taxon>Chaetothyriomycetidae</taxon>
        <taxon>Chaetothyriales</taxon>
        <taxon>Herpotrichiellaceae</taxon>
        <taxon>Exophiala</taxon>
    </lineage>
</organism>
<comment type="similarity">
    <text evidence="1">Belongs to the paxM FAD-dependent monooxygenase family.</text>
</comment>
<dbReference type="InterPro" id="IPR036188">
    <property type="entry name" value="FAD/NAD-bd_sf"/>
</dbReference>
<name>A0AAN6DMB6_9EURO</name>
<sequence>MPDLHVGICGAGIGGLAAAIAIRKAGGQVTILEAAPELGEIGAGIQMTPNVARLLIKWGVDKAIGDDLVEFEELNMRRRDGTLVGYTKTIPNVRKNLGVPWWLVHRMHLHSGLAEVAQREGANIVIDSRVEKIDWTSSKQVNVTTAKGKIWTFDLLIGADGVRSVVRKSFMPQVTPKPPTGNCAYRAIVPYDQIRKDPVAKELAEKLTMEVWMSDKAYIISYPISHGTQFNMVLSHHRDHLVDDVKDIDMQEFRDTYKDFDPRIKRIVDMVPSARRWPLLVTGPLKTWSTPEKNVVLMGDAAHSMVNHMAQGAATSMEDGAYLARTLAKVVEGKINLAQAIEIYEKGRMPKAYFKQQVSFLNGAIWHLPDGLLQEARDKAMSAELQGEQFMRSPNLYGDPETTMSVYGYDAEEDAEMAIRAYLDKHEPYDPKTGVTDRELKRFVGWWWPKDRVPLRASKL</sequence>
<dbReference type="EMBL" id="MU404361">
    <property type="protein sequence ID" value="KAI1609240.1"/>
    <property type="molecule type" value="Genomic_DNA"/>
</dbReference>
<reference evidence="7" key="1">
    <citation type="journal article" date="2022" name="bioRxiv">
        <title>Deciphering the potential niche of two novel black yeast fungi from a biological soil crust based on their genomes, phenotypes, and melanin regulation.</title>
        <authorList>
            <consortium name="DOE Joint Genome Institute"/>
            <person name="Carr E.C."/>
            <person name="Barton Q."/>
            <person name="Grambo S."/>
            <person name="Sullivan M."/>
            <person name="Renfro C.M."/>
            <person name="Kuo A."/>
            <person name="Pangilinan J."/>
            <person name="Lipzen A."/>
            <person name="Keymanesh K."/>
            <person name="Savage E."/>
            <person name="Barry K."/>
            <person name="Grigoriev I.V."/>
            <person name="Riekhof W.R."/>
            <person name="Harris S.S."/>
        </authorList>
    </citation>
    <scope>NUCLEOTIDE SEQUENCE</scope>
    <source>
        <strain evidence="7">JF 03-4F</strain>
    </source>
</reference>
<dbReference type="Proteomes" id="UP001203852">
    <property type="component" value="Unassembled WGS sequence"/>
</dbReference>
<evidence type="ECO:0000313" key="8">
    <source>
        <dbReference type="Proteomes" id="UP001203852"/>
    </source>
</evidence>
<evidence type="ECO:0000256" key="1">
    <source>
        <dbReference type="ARBA" id="ARBA00007992"/>
    </source>
</evidence>
<keyword evidence="8" id="KW-1185">Reference proteome</keyword>
<dbReference type="PRINTS" id="PR00420">
    <property type="entry name" value="RNGMNOXGNASE"/>
</dbReference>
<dbReference type="PANTHER" id="PTHR13789">
    <property type="entry name" value="MONOOXYGENASE"/>
    <property type="match status" value="1"/>
</dbReference>
<keyword evidence="5" id="KW-0503">Monooxygenase</keyword>
<keyword evidence="3" id="KW-0274">FAD</keyword>
<keyword evidence="2" id="KW-0285">Flavoprotein</keyword>
<dbReference type="GO" id="GO:0004497">
    <property type="term" value="F:monooxygenase activity"/>
    <property type="evidence" value="ECO:0007669"/>
    <property type="project" value="UniProtKB-KW"/>
</dbReference>
<dbReference type="InterPro" id="IPR050493">
    <property type="entry name" value="FAD-dep_Monooxygenase_BioMet"/>
</dbReference>
<evidence type="ECO:0000256" key="2">
    <source>
        <dbReference type="ARBA" id="ARBA00022630"/>
    </source>
</evidence>
<evidence type="ECO:0000259" key="6">
    <source>
        <dbReference type="Pfam" id="PF01494"/>
    </source>
</evidence>
<dbReference type="SUPFAM" id="SSF54373">
    <property type="entry name" value="FAD-linked reductases, C-terminal domain"/>
    <property type="match status" value="1"/>
</dbReference>
<evidence type="ECO:0000256" key="4">
    <source>
        <dbReference type="ARBA" id="ARBA00023002"/>
    </source>
</evidence>
<protein>
    <submittedName>
        <fullName evidence="7">Salicylate hydroxylase</fullName>
    </submittedName>
</protein>
<keyword evidence="4" id="KW-0560">Oxidoreductase</keyword>